<evidence type="ECO:0000259" key="2">
    <source>
        <dbReference type="SMART" id="SM00014"/>
    </source>
</evidence>
<dbReference type="EMBL" id="FMZC01000002">
    <property type="protein sequence ID" value="SDC58467.1"/>
    <property type="molecule type" value="Genomic_DNA"/>
</dbReference>
<protein>
    <submittedName>
        <fullName evidence="3">Undecaprenyl-diphosphatase</fullName>
    </submittedName>
</protein>
<dbReference type="InterPro" id="IPR000326">
    <property type="entry name" value="PAP2/HPO"/>
</dbReference>
<evidence type="ECO:0000313" key="4">
    <source>
        <dbReference type="Proteomes" id="UP000198781"/>
    </source>
</evidence>
<dbReference type="SMART" id="SM00014">
    <property type="entry name" value="acidPPc"/>
    <property type="match status" value="1"/>
</dbReference>
<feature type="transmembrane region" description="Helical" evidence="1">
    <location>
        <begin position="248"/>
        <end position="269"/>
    </location>
</feature>
<evidence type="ECO:0000313" key="3">
    <source>
        <dbReference type="EMBL" id="SDC58467.1"/>
    </source>
</evidence>
<name>A0A1G6MTC3_9BURK</name>
<dbReference type="InterPro" id="IPR036938">
    <property type="entry name" value="PAP2/HPO_sf"/>
</dbReference>
<feature type="transmembrane region" description="Helical" evidence="1">
    <location>
        <begin position="149"/>
        <end position="168"/>
    </location>
</feature>
<dbReference type="SUPFAM" id="SSF48317">
    <property type="entry name" value="Acid phosphatase/Vanadium-dependent haloperoxidase"/>
    <property type="match status" value="1"/>
</dbReference>
<feature type="transmembrane region" description="Helical" evidence="1">
    <location>
        <begin position="218"/>
        <end position="236"/>
    </location>
</feature>
<dbReference type="STRING" id="187868.SAMN05192589_102498"/>
<gene>
    <name evidence="3" type="ORF">SAMN05192589_102498</name>
</gene>
<evidence type="ECO:0000256" key="1">
    <source>
        <dbReference type="SAM" id="Phobius"/>
    </source>
</evidence>
<keyword evidence="4" id="KW-1185">Reference proteome</keyword>
<feature type="transmembrane region" description="Helical" evidence="1">
    <location>
        <begin position="125"/>
        <end position="144"/>
    </location>
</feature>
<dbReference type="OrthoDB" id="9780918at2"/>
<dbReference type="PANTHER" id="PTHR14969:SF13">
    <property type="entry name" value="AT30094P"/>
    <property type="match status" value="1"/>
</dbReference>
<organism evidence="3 4">
    <name type="scientific">Paracidovorax valerianellae</name>
    <dbReference type="NCBI Taxonomy" id="187868"/>
    <lineage>
        <taxon>Bacteria</taxon>
        <taxon>Pseudomonadati</taxon>
        <taxon>Pseudomonadota</taxon>
        <taxon>Betaproteobacteria</taxon>
        <taxon>Burkholderiales</taxon>
        <taxon>Comamonadaceae</taxon>
        <taxon>Paracidovorax</taxon>
    </lineage>
</organism>
<proteinExistence type="predicted"/>
<feature type="domain" description="Phosphatidic acid phosphatase type 2/haloperoxidase" evidence="2">
    <location>
        <begin position="149"/>
        <end position="263"/>
    </location>
</feature>
<sequence>MMDAQSMALWAASHPLTVWAGGMAIGLLVAMALWAATGPLHAHGARWAAPWAERWTAPQHAGPRLLATLFVAAMLLLACAQALAALAEEWAAPTTWALLDQTLADTLRTTASVATLTLFAKLTHAGDVAVLTVLTVAVAAALWLRRYRLLALGWLAAMIGNGLLTRAFKYTFERVRPVHTQEISTADGFSFPSGHSSASLVAYGMLAYLALRLLPARWHLPAVLLAVATVFTVGWSRVVLQVHFASDVLAGWLTGGAWLACCVMVMSGVGHWHRSRSATLA</sequence>
<reference evidence="3 4" key="1">
    <citation type="submission" date="2016-10" db="EMBL/GenBank/DDBJ databases">
        <authorList>
            <person name="de Groot N.N."/>
        </authorList>
    </citation>
    <scope>NUCLEOTIDE SEQUENCE [LARGE SCALE GENOMIC DNA]</scope>
    <source>
        <strain evidence="3 4">DSM 16619</strain>
    </source>
</reference>
<dbReference type="Pfam" id="PF01569">
    <property type="entry name" value="PAP2"/>
    <property type="match status" value="1"/>
</dbReference>
<keyword evidence="1" id="KW-0812">Transmembrane</keyword>
<feature type="transmembrane region" description="Helical" evidence="1">
    <location>
        <begin position="65"/>
        <end position="87"/>
    </location>
</feature>
<accession>A0A1G6MTC3</accession>
<dbReference type="Proteomes" id="UP000198781">
    <property type="component" value="Unassembled WGS sequence"/>
</dbReference>
<keyword evidence="1" id="KW-0472">Membrane</keyword>
<feature type="transmembrane region" description="Helical" evidence="1">
    <location>
        <begin position="188"/>
        <end position="211"/>
    </location>
</feature>
<dbReference type="PANTHER" id="PTHR14969">
    <property type="entry name" value="SPHINGOSINE-1-PHOSPHATE PHOSPHOHYDROLASE"/>
    <property type="match status" value="1"/>
</dbReference>
<dbReference type="Gene3D" id="1.20.144.10">
    <property type="entry name" value="Phosphatidic acid phosphatase type 2/haloperoxidase"/>
    <property type="match status" value="2"/>
</dbReference>
<dbReference type="CDD" id="cd03392">
    <property type="entry name" value="PAP2_like_2"/>
    <property type="match status" value="1"/>
</dbReference>
<keyword evidence="1" id="KW-1133">Transmembrane helix</keyword>
<dbReference type="AlphaFoldDB" id="A0A1G6MTC3"/>
<feature type="transmembrane region" description="Helical" evidence="1">
    <location>
        <begin position="16"/>
        <end position="36"/>
    </location>
</feature>